<evidence type="ECO:0000259" key="12">
    <source>
        <dbReference type="PROSITE" id="PS52035"/>
    </source>
</evidence>
<evidence type="ECO:0000313" key="14">
    <source>
        <dbReference type="Proteomes" id="UP000441585"/>
    </source>
</evidence>
<evidence type="ECO:0000313" key="13">
    <source>
        <dbReference type="EMBL" id="MRX53130.1"/>
    </source>
</evidence>
<feature type="chain" id="PRO_5026125676" evidence="11">
    <location>
        <begin position="27"/>
        <end position="542"/>
    </location>
</feature>
<dbReference type="Gene3D" id="3.40.630.10">
    <property type="entry name" value="Zn peptidases"/>
    <property type="match status" value="1"/>
</dbReference>
<dbReference type="InterPro" id="IPR000834">
    <property type="entry name" value="Peptidase_M14"/>
</dbReference>
<evidence type="ECO:0000256" key="4">
    <source>
        <dbReference type="ARBA" id="ARBA00022525"/>
    </source>
</evidence>
<dbReference type="Pfam" id="PF00246">
    <property type="entry name" value="Peptidase_M14"/>
    <property type="match status" value="1"/>
</dbReference>
<gene>
    <name evidence="13" type="ORF">GJU41_04040</name>
</gene>
<evidence type="ECO:0000256" key="10">
    <source>
        <dbReference type="PROSITE-ProRule" id="PRU01379"/>
    </source>
</evidence>
<dbReference type="GO" id="GO:0006508">
    <property type="term" value="P:proteolysis"/>
    <property type="evidence" value="ECO:0007669"/>
    <property type="project" value="UniProtKB-KW"/>
</dbReference>
<evidence type="ECO:0000256" key="7">
    <source>
        <dbReference type="ARBA" id="ARBA00022801"/>
    </source>
</evidence>
<keyword evidence="7" id="KW-0378">Hydrolase</keyword>
<comment type="caution">
    <text evidence="13">The sequence shown here is derived from an EMBL/GenBank/DDBJ whole genome shotgun (WGS) entry which is preliminary data.</text>
</comment>
<evidence type="ECO:0000256" key="9">
    <source>
        <dbReference type="ARBA" id="ARBA00023180"/>
    </source>
</evidence>
<comment type="similarity">
    <text evidence="3 10">Belongs to the peptidase M14 family.</text>
</comment>
<name>A0A6I2M4U7_9BACI</name>
<evidence type="ECO:0000256" key="5">
    <source>
        <dbReference type="ARBA" id="ARBA00022670"/>
    </source>
</evidence>
<dbReference type="SMART" id="SM00631">
    <property type="entry name" value="Zn_pept"/>
    <property type="match status" value="1"/>
</dbReference>
<evidence type="ECO:0000256" key="11">
    <source>
        <dbReference type="SAM" id="SignalP"/>
    </source>
</evidence>
<feature type="signal peptide" evidence="11">
    <location>
        <begin position="1"/>
        <end position="26"/>
    </location>
</feature>
<keyword evidence="6 11" id="KW-0732">Signal</keyword>
<dbReference type="RefSeq" id="WP_070876934.1">
    <property type="nucleotide sequence ID" value="NZ_CAJGAA010000001.1"/>
</dbReference>
<dbReference type="PANTHER" id="PTHR11705:SF83">
    <property type="entry name" value="INACTIVE METALLOCARBOXYPEPTIDASE ECM14"/>
    <property type="match status" value="1"/>
</dbReference>
<dbReference type="AlphaFoldDB" id="A0A6I2M4U7"/>
<keyword evidence="5" id="KW-0645">Protease</keyword>
<organism evidence="13 14">
    <name type="scientific">Metabacillus idriensis</name>
    <dbReference type="NCBI Taxonomy" id="324768"/>
    <lineage>
        <taxon>Bacteria</taxon>
        <taxon>Bacillati</taxon>
        <taxon>Bacillota</taxon>
        <taxon>Bacilli</taxon>
        <taxon>Bacillales</taxon>
        <taxon>Bacillaceae</taxon>
        <taxon>Metabacillus</taxon>
    </lineage>
</organism>
<feature type="active site" description="Proton donor/acceptor" evidence="10">
    <location>
        <position position="313"/>
    </location>
</feature>
<dbReference type="Proteomes" id="UP000441585">
    <property type="component" value="Unassembled WGS sequence"/>
</dbReference>
<reference evidence="13 14" key="1">
    <citation type="submission" date="2019-11" db="EMBL/GenBank/DDBJ databases">
        <title>Bacillus idriensis genome.</title>
        <authorList>
            <person name="Konopka E.N."/>
            <person name="Newman J.D."/>
        </authorList>
    </citation>
    <scope>NUCLEOTIDE SEQUENCE [LARGE SCALE GENOMIC DNA]</scope>
    <source>
        <strain evidence="13 14">DSM 19097</strain>
    </source>
</reference>
<evidence type="ECO:0000256" key="2">
    <source>
        <dbReference type="ARBA" id="ARBA00004613"/>
    </source>
</evidence>
<evidence type="ECO:0000256" key="3">
    <source>
        <dbReference type="ARBA" id="ARBA00005988"/>
    </source>
</evidence>
<dbReference type="CDD" id="cd06242">
    <property type="entry name" value="M14-like"/>
    <property type="match status" value="1"/>
</dbReference>
<dbReference type="GO" id="GO:0004181">
    <property type="term" value="F:metallocarboxypeptidase activity"/>
    <property type="evidence" value="ECO:0007669"/>
    <property type="project" value="InterPro"/>
</dbReference>
<evidence type="ECO:0000256" key="1">
    <source>
        <dbReference type="ARBA" id="ARBA00001947"/>
    </source>
</evidence>
<accession>A0A6I2M4U7</accession>
<dbReference type="PROSITE" id="PS52035">
    <property type="entry name" value="PEPTIDASE_M14"/>
    <property type="match status" value="1"/>
</dbReference>
<sequence length="542" mass="60676">MKKVLKKSSIPVLLTASFLLAPAVSAETPYYGKTYSQPEQVRPLFPEVEVTDGTPAFVKGEEAFTTQEEMLAYIEELKAKSPYVSVKNIGTSQNGLEMPALYFTKDQKINPSYLSRKPTVWIQSQIHGNEPASGESILAIANRLTGDLGDEVLDKINVIIVPRVNPDGSYNFKRQLQNGLDGNRDHVKLESPEVQAIHHEYNKYTPEVVIDAHEYTPYTSSFDDFGEDGLLKYHDILLLSGRNLNIPEKIRTMSDSLYVDPTLDTLEDKGFTGDRYYTTGVTNGEIDILEGGTEPRIGRNSFGLQTSFSFLVESRGIAIGREDFGRRVAAQIATHEHILRQTAENAKKVKLTVALERAKLVKKGLRSNDKDPIIVNSEAVELENQTLEMIDIATGTVKDIPVNYFSATEAEPTLTRERPTAYVLKPEQGEIAAKLKNQGLKGFQLPKQMKLPVEAYEVTSKENTEKYEGIQLAEVQTELKKKEVVFPKGTYVFLSAQPQNNLMSLSLEPESIDSYITFGYIPSEVGQELPVYRFMFDGKRLK</sequence>
<keyword evidence="14" id="KW-1185">Reference proteome</keyword>
<evidence type="ECO:0000256" key="6">
    <source>
        <dbReference type="ARBA" id="ARBA00022729"/>
    </source>
</evidence>
<dbReference type="SUPFAM" id="SSF53187">
    <property type="entry name" value="Zn-dependent exopeptidases"/>
    <property type="match status" value="1"/>
</dbReference>
<dbReference type="GO" id="GO:0005615">
    <property type="term" value="C:extracellular space"/>
    <property type="evidence" value="ECO:0007669"/>
    <property type="project" value="TreeGrafter"/>
</dbReference>
<feature type="domain" description="Peptidase M14" evidence="12">
    <location>
        <begin position="63"/>
        <end position="356"/>
    </location>
</feature>
<keyword evidence="4" id="KW-0964">Secreted</keyword>
<dbReference type="GO" id="GO:0008270">
    <property type="term" value="F:zinc ion binding"/>
    <property type="evidence" value="ECO:0007669"/>
    <property type="project" value="InterPro"/>
</dbReference>
<dbReference type="EMBL" id="WKKF01000001">
    <property type="protein sequence ID" value="MRX53130.1"/>
    <property type="molecule type" value="Genomic_DNA"/>
</dbReference>
<proteinExistence type="inferred from homology"/>
<comment type="subcellular location">
    <subcellularLocation>
        <location evidence="2">Secreted</location>
    </subcellularLocation>
</comment>
<comment type="cofactor">
    <cofactor evidence="1">
        <name>Zn(2+)</name>
        <dbReference type="ChEBI" id="CHEBI:29105"/>
    </cofactor>
</comment>
<protein>
    <submittedName>
        <fullName evidence="13">Peptidase M14</fullName>
    </submittedName>
</protein>
<keyword evidence="8" id="KW-0843">Virulence</keyword>
<evidence type="ECO:0000256" key="8">
    <source>
        <dbReference type="ARBA" id="ARBA00023026"/>
    </source>
</evidence>
<dbReference type="PANTHER" id="PTHR11705">
    <property type="entry name" value="PROTEASE FAMILY M14 CARBOXYPEPTIDASE A,B"/>
    <property type="match status" value="1"/>
</dbReference>
<keyword evidence="9" id="KW-0325">Glycoprotein</keyword>